<dbReference type="CDD" id="cd04301">
    <property type="entry name" value="NAT_SF"/>
    <property type="match status" value="1"/>
</dbReference>
<keyword evidence="3" id="KW-1185">Reference proteome</keyword>
<feature type="domain" description="N-acetyltransferase" evidence="1">
    <location>
        <begin position="5"/>
        <end position="199"/>
    </location>
</feature>
<dbReference type="InterPro" id="IPR000182">
    <property type="entry name" value="GNAT_dom"/>
</dbReference>
<evidence type="ECO:0000313" key="2">
    <source>
        <dbReference type="EMBL" id="MBE9114810.1"/>
    </source>
</evidence>
<dbReference type="InterPro" id="IPR016181">
    <property type="entry name" value="Acyl_CoA_acyltransferase"/>
</dbReference>
<dbReference type="GO" id="GO:0016747">
    <property type="term" value="F:acyltransferase activity, transferring groups other than amino-acyl groups"/>
    <property type="evidence" value="ECO:0007669"/>
    <property type="project" value="InterPro"/>
</dbReference>
<organism evidence="2 3">
    <name type="scientific">Lusitaniella coriacea LEGE 07157</name>
    <dbReference type="NCBI Taxonomy" id="945747"/>
    <lineage>
        <taxon>Bacteria</taxon>
        <taxon>Bacillati</taxon>
        <taxon>Cyanobacteriota</taxon>
        <taxon>Cyanophyceae</taxon>
        <taxon>Spirulinales</taxon>
        <taxon>Lusitaniellaceae</taxon>
        <taxon>Lusitaniella</taxon>
    </lineage>
</organism>
<dbReference type="Pfam" id="PF00583">
    <property type="entry name" value="Acetyltransf_1"/>
    <property type="match status" value="1"/>
</dbReference>
<dbReference type="SUPFAM" id="SSF55729">
    <property type="entry name" value="Acyl-CoA N-acyltransferases (Nat)"/>
    <property type="match status" value="1"/>
</dbReference>
<name>A0A8J7B0D3_9CYAN</name>
<proteinExistence type="predicted"/>
<evidence type="ECO:0000313" key="3">
    <source>
        <dbReference type="Proteomes" id="UP000654482"/>
    </source>
</evidence>
<dbReference type="AlphaFoldDB" id="A0A8J7B0D3"/>
<dbReference type="EMBL" id="JADEWZ010000003">
    <property type="protein sequence ID" value="MBE9114810.1"/>
    <property type="molecule type" value="Genomic_DNA"/>
</dbReference>
<accession>A0A8J7B0D3</accession>
<reference evidence="2" key="1">
    <citation type="submission" date="2020-10" db="EMBL/GenBank/DDBJ databases">
        <authorList>
            <person name="Castelo-Branco R."/>
            <person name="Eusebio N."/>
            <person name="Adriana R."/>
            <person name="Vieira A."/>
            <person name="Brugerolle De Fraissinette N."/>
            <person name="Rezende De Castro R."/>
            <person name="Schneider M.P."/>
            <person name="Vasconcelos V."/>
            <person name="Leao P.N."/>
        </authorList>
    </citation>
    <scope>NUCLEOTIDE SEQUENCE</scope>
    <source>
        <strain evidence="2">LEGE 07157</strain>
    </source>
</reference>
<dbReference type="RefSeq" id="WP_194027901.1">
    <property type="nucleotide sequence ID" value="NZ_JADEWZ010000003.1"/>
</dbReference>
<dbReference type="Proteomes" id="UP000654482">
    <property type="component" value="Unassembled WGS sequence"/>
</dbReference>
<evidence type="ECO:0000259" key="1">
    <source>
        <dbReference type="PROSITE" id="PS51186"/>
    </source>
</evidence>
<gene>
    <name evidence="2" type="ORF">IQ249_02765</name>
</gene>
<sequence>MNLQPPFRPAHIEDCRKIAELFTIASDGVSNYVWSTMSADYPGLTLLEIGAQRYANPDGNFSYKNCVVAEKEGEVVGLLVTFPIPESEGDSATEEVEEASEEPDVLAPYNLEAPGTWYVCAIALFPEFCGQGLGTQFIDIALQQAKEQEFKEVSLLCFEQNTGAFKLYQRNNFKIIDRVKVVPHEFIHHTGDLLLMTAPV</sequence>
<dbReference type="PROSITE" id="PS51186">
    <property type="entry name" value="GNAT"/>
    <property type="match status" value="1"/>
</dbReference>
<protein>
    <submittedName>
        <fullName evidence="2">GNAT family N-acetyltransferase</fullName>
    </submittedName>
</protein>
<dbReference type="Gene3D" id="3.40.630.30">
    <property type="match status" value="1"/>
</dbReference>
<comment type="caution">
    <text evidence="2">The sequence shown here is derived from an EMBL/GenBank/DDBJ whole genome shotgun (WGS) entry which is preliminary data.</text>
</comment>